<dbReference type="Proteomes" id="UP000464865">
    <property type="component" value="Plasmid p2"/>
</dbReference>
<geneLocation type="plasmid" evidence="1 3">
    <name>p2</name>
</geneLocation>
<sequence length="155" mass="17491">MLRRATEDGYCILEIEIAPHTAEPFWLRQGFVLLDDEIHFRHGLHAFKTLPRAFSLGPGPRASVAIMFYDERAAYNEGEPFSTFEGKGERLADGSVQLPERVQGYSPLLRVNTDNHIRIIVDGSEIYSGRSKYGQAHGTRRDPAGHHYIDRVLPG</sequence>
<dbReference type="EMBL" id="CP048637">
    <property type="protein sequence ID" value="QIB41416.1"/>
    <property type="molecule type" value="Genomic_DNA"/>
</dbReference>
<organism evidence="2 3">
    <name type="scientific">Rhizobium oryzihabitans</name>
    <dbReference type="NCBI Taxonomy" id="2267833"/>
    <lineage>
        <taxon>Bacteria</taxon>
        <taxon>Pseudomonadati</taxon>
        <taxon>Pseudomonadota</taxon>
        <taxon>Alphaproteobacteria</taxon>
        <taxon>Hyphomicrobiales</taxon>
        <taxon>Rhizobiaceae</taxon>
        <taxon>Rhizobium/Agrobacterium group</taxon>
        <taxon>Rhizobium</taxon>
    </lineage>
</organism>
<dbReference type="RefSeq" id="WP_164056731.1">
    <property type="nucleotide sequence ID" value="NZ_CP048634.1"/>
</dbReference>
<proteinExistence type="predicted"/>
<evidence type="ECO:0000313" key="1">
    <source>
        <dbReference type="EMBL" id="QIB39619.1"/>
    </source>
</evidence>
<dbReference type="Proteomes" id="UP000464865">
    <property type="component" value="Plasmid p5"/>
</dbReference>
<evidence type="ECO:0000313" key="2">
    <source>
        <dbReference type="EMBL" id="QIB41416.1"/>
    </source>
</evidence>
<dbReference type="KEGG" id="roy:G3A56_26820"/>
<dbReference type="AlphaFoldDB" id="A0A7L5BRW4"/>
<geneLocation type="plasmid" evidence="2 3">
    <name>p5</name>
</geneLocation>
<protein>
    <submittedName>
        <fullName evidence="2">Uncharacterized protein</fullName>
    </submittedName>
</protein>
<dbReference type="EMBL" id="CP048634">
    <property type="protein sequence ID" value="QIB39619.1"/>
    <property type="molecule type" value="Genomic_DNA"/>
</dbReference>
<accession>A0A7L5BRW4</accession>
<name>A0A7L5BRW4_9HYPH</name>
<keyword evidence="3" id="KW-1185">Reference proteome</keyword>
<keyword evidence="2" id="KW-0614">Plasmid</keyword>
<evidence type="ECO:0000313" key="3">
    <source>
        <dbReference type="Proteomes" id="UP000464865"/>
    </source>
</evidence>
<dbReference type="KEGG" id="roy:G3A56_16775"/>
<reference evidence="2 3" key="1">
    <citation type="submission" date="2020-02" db="EMBL/GenBank/DDBJ databases">
        <title>Plant-Promoting Endophytic Bacterium Rhizobium oryzihabitans sp. nov., Isolated from the Root of Rice.</title>
        <authorList>
            <person name="zhao J."/>
            <person name="Zhang G."/>
        </authorList>
    </citation>
    <scope>NUCLEOTIDE SEQUENCE [LARGE SCALE GENOMIC DNA]</scope>
    <source>
        <strain evidence="2 3">M15</strain>
        <plasmid evidence="1 3">p2</plasmid>
        <plasmid evidence="2 3">p5</plasmid>
    </source>
</reference>
<gene>
    <name evidence="1" type="ORF">G3A56_16775</name>
    <name evidence="2" type="ORF">G3A56_26820</name>
</gene>